<feature type="non-terminal residue" evidence="1">
    <location>
        <position position="63"/>
    </location>
</feature>
<feature type="non-terminal residue" evidence="1">
    <location>
        <position position="1"/>
    </location>
</feature>
<name>A0A1A8MEK7_9TELE</name>
<dbReference type="EMBL" id="HAEF01014078">
    <property type="protein sequence ID" value="SBR55237.1"/>
    <property type="molecule type" value="Transcribed_RNA"/>
</dbReference>
<evidence type="ECO:0000313" key="1">
    <source>
        <dbReference type="EMBL" id="SBR55237.1"/>
    </source>
</evidence>
<dbReference type="AlphaFoldDB" id="A0A1A8MEK7"/>
<organism evidence="1">
    <name type="scientific">Nothobranchius pienaari</name>
    <dbReference type="NCBI Taxonomy" id="704102"/>
    <lineage>
        <taxon>Eukaryota</taxon>
        <taxon>Metazoa</taxon>
        <taxon>Chordata</taxon>
        <taxon>Craniata</taxon>
        <taxon>Vertebrata</taxon>
        <taxon>Euteleostomi</taxon>
        <taxon>Actinopterygii</taxon>
        <taxon>Neopterygii</taxon>
        <taxon>Teleostei</taxon>
        <taxon>Neoteleostei</taxon>
        <taxon>Acanthomorphata</taxon>
        <taxon>Ovalentaria</taxon>
        <taxon>Atherinomorphae</taxon>
        <taxon>Cyprinodontiformes</taxon>
        <taxon>Nothobranchiidae</taxon>
        <taxon>Nothobranchius</taxon>
    </lineage>
</organism>
<proteinExistence type="predicted"/>
<sequence length="63" mass="6885">TQGRSVACDVMSISEHVGGAKECGEVRGVSIIKQKRLEQPYFLRHSDFDFAFCFAVSGSTVCV</sequence>
<accession>A0A1A8MEK7</accession>
<gene>
    <name evidence="1" type="primary">DTD2</name>
</gene>
<reference evidence="1" key="2">
    <citation type="submission" date="2016-06" db="EMBL/GenBank/DDBJ databases">
        <title>The genome of a short-lived fish provides insights into sex chromosome evolution and the genetic control of aging.</title>
        <authorList>
            <person name="Reichwald K."/>
            <person name="Felder M."/>
            <person name="Petzold A."/>
            <person name="Koch P."/>
            <person name="Groth M."/>
            <person name="Platzer M."/>
        </authorList>
    </citation>
    <scope>NUCLEOTIDE SEQUENCE</scope>
    <source>
        <tissue evidence="1">Brain</tissue>
    </source>
</reference>
<reference evidence="1" key="1">
    <citation type="submission" date="2016-05" db="EMBL/GenBank/DDBJ databases">
        <authorList>
            <person name="Lavstsen T."/>
            <person name="Jespersen J.S."/>
        </authorList>
    </citation>
    <scope>NUCLEOTIDE SEQUENCE</scope>
    <source>
        <tissue evidence="1">Brain</tissue>
    </source>
</reference>
<protein>
    <submittedName>
        <fullName evidence="1">D-tyrosyl-tRNA deacylase 2</fullName>
    </submittedName>
</protein>